<reference evidence="7 8" key="1">
    <citation type="submission" date="2018-01" db="EMBL/GenBank/DDBJ databases">
        <authorList>
            <person name="Paulsen S."/>
            <person name="Gram L.K."/>
        </authorList>
    </citation>
    <scope>NUCLEOTIDE SEQUENCE [LARGE SCALE GENOMIC DNA]</scope>
    <source>
        <strain evidence="5 8">S3790</strain>
        <strain evidence="6 7">S3895</strain>
    </source>
</reference>
<keyword evidence="3" id="KW-0804">Transcription</keyword>
<dbReference type="SMART" id="SM00342">
    <property type="entry name" value="HTH_ARAC"/>
    <property type="match status" value="1"/>
</dbReference>
<dbReference type="InterPro" id="IPR050204">
    <property type="entry name" value="AraC_XylS_family_regulators"/>
</dbReference>
<evidence type="ECO:0000313" key="7">
    <source>
        <dbReference type="Proteomes" id="UP000307164"/>
    </source>
</evidence>
<dbReference type="Proteomes" id="UP000307217">
    <property type="component" value="Unassembled WGS sequence"/>
</dbReference>
<dbReference type="GO" id="GO:0043565">
    <property type="term" value="F:sequence-specific DNA binding"/>
    <property type="evidence" value="ECO:0007669"/>
    <property type="project" value="InterPro"/>
</dbReference>
<dbReference type="Pfam" id="PF12833">
    <property type="entry name" value="HTH_18"/>
    <property type="match status" value="1"/>
</dbReference>
<dbReference type="Proteomes" id="UP000307164">
    <property type="component" value="Unassembled WGS sequence"/>
</dbReference>
<dbReference type="Gene3D" id="1.10.10.60">
    <property type="entry name" value="Homeodomain-like"/>
    <property type="match status" value="2"/>
</dbReference>
<organism evidence="5 8">
    <name type="scientific">Pseudoalteromonas aurantia</name>
    <dbReference type="NCBI Taxonomy" id="43654"/>
    <lineage>
        <taxon>Bacteria</taxon>
        <taxon>Pseudomonadati</taxon>
        <taxon>Pseudomonadota</taxon>
        <taxon>Gammaproteobacteria</taxon>
        <taxon>Alteromonadales</taxon>
        <taxon>Pseudoalteromonadaceae</taxon>
        <taxon>Pseudoalteromonas</taxon>
    </lineage>
</organism>
<evidence type="ECO:0000256" key="3">
    <source>
        <dbReference type="ARBA" id="ARBA00023163"/>
    </source>
</evidence>
<proteinExistence type="predicted"/>
<dbReference type="InterPro" id="IPR009057">
    <property type="entry name" value="Homeodomain-like_sf"/>
</dbReference>
<dbReference type="EMBL" id="PNBX01000023">
    <property type="protein sequence ID" value="TMO69145.1"/>
    <property type="molecule type" value="Genomic_DNA"/>
</dbReference>
<keyword evidence="2" id="KW-0238">DNA-binding</keyword>
<reference evidence="5" key="3">
    <citation type="submission" date="2019-09" db="EMBL/GenBank/DDBJ databases">
        <title>Co-occurence of chitin degradation, pigmentation and bioactivity in marine Pseudoalteromonas.</title>
        <authorList>
            <person name="Sonnenschein E.C."/>
            <person name="Bech P.K."/>
        </authorList>
    </citation>
    <scope>NUCLEOTIDE SEQUENCE</scope>
    <source>
        <strain evidence="5">S3790</strain>
    </source>
</reference>
<name>A0A5S3VBI7_9GAMM</name>
<dbReference type="RefSeq" id="WP_138590947.1">
    <property type="nucleotide sequence ID" value="NZ_PNBW01000035.1"/>
</dbReference>
<dbReference type="SUPFAM" id="SSF46689">
    <property type="entry name" value="Homeodomain-like"/>
    <property type="match status" value="1"/>
</dbReference>
<evidence type="ECO:0000313" key="8">
    <source>
        <dbReference type="Proteomes" id="UP000307217"/>
    </source>
</evidence>
<protein>
    <submittedName>
        <fullName evidence="5">AraC family transcriptional regulator</fullName>
    </submittedName>
</protein>
<evidence type="ECO:0000313" key="5">
    <source>
        <dbReference type="EMBL" id="TMO69145.1"/>
    </source>
</evidence>
<accession>A0A5S3VBI7</accession>
<comment type="caution">
    <text evidence="5">The sequence shown here is derived from an EMBL/GenBank/DDBJ whole genome shotgun (WGS) entry which is preliminary data.</text>
</comment>
<evidence type="ECO:0000256" key="2">
    <source>
        <dbReference type="ARBA" id="ARBA00023125"/>
    </source>
</evidence>
<reference evidence="7 8" key="2">
    <citation type="submission" date="2019-06" db="EMBL/GenBank/DDBJ databases">
        <title>Co-occurence of chitin degradation, pigmentation and bioactivity in marine Pseudoalteromonas.</title>
        <authorList>
            <person name="Sonnenschein E.C."/>
            <person name="Bech P.K."/>
        </authorList>
    </citation>
    <scope>NUCLEOTIDE SEQUENCE [LARGE SCALE GENOMIC DNA]</scope>
    <source>
        <strain evidence="8">S3790</strain>
        <strain evidence="6 7">S3895</strain>
    </source>
</reference>
<dbReference type="PROSITE" id="PS01124">
    <property type="entry name" value="HTH_ARAC_FAMILY_2"/>
    <property type="match status" value="1"/>
</dbReference>
<evidence type="ECO:0000259" key="4">
    <source>
        <dbReference type="PROSITE" id="PS01124"/>
    </source>
</evidence>
<keyword evidence="1" id="KW-0805">Transcription regulation</keyword>
<feature type="domain" description="HTH araC/xylS-type" evidence="4">
    <location>
        <begin position="132"/>
        <end position="235"/>
    </location>
</feature>
<dbReference type="PANTHER" id="PTHR46796">
    <property type="entry name" value="HTH-TYPE TRANSCRIPTIONAL ACTIVATOR RHAS-RELATED"/>
    <property type="match status" value="1"/>
</dbReference>
<dbReference type="OrthoDB" id="5295226at2"/>
<sequence>MPIIFIEPGILAVHTQVLDTASHQHALQQLTLPTGSAHLSTPTTDGIRSYRDTALVLKENVPHQLTMHSGWVILIEPTSQVGLQVSAMLAGRETRSLNIPHVPNEFSPLTTLLGLFNLRYQQQTHQYDPRISQLLKQLDQCLAGPCIKPEHWLAKDIAQQLNLSQSRFLHLFKENMGLPWRAYLLWRRLICAITALKAGHSATQAAYMAGFSDSAHLSRTFKKHFGITLQKLTTLNNR</sequence>
<keyword evidence="7" id="KW-1185">Reference proteome</keyword>
<evidence type="ECO:0000313" key="6">
    <source>
        <dbReference type="EMBL" id="TMO75585.1"/>
    </source>
</evidence>
<evidence type="ECO:0000256" key="1">
    <source>
        <dbReference type="ARBA" id="ARBA00023015"/>
    </source>
</evidence>
<dbReference type="GO" id="GO:0003700">
    <property type="term" value="F:DNA-binding transcription factor activity"/>
    <property type="evidence" value="ECO:0007669"/>
    <property type="project" value="InterPro"/>
</dbReference>
<dbReference type="EMBL" id="PNBW01000035">
    <property type="protein sequence ID" value="TMO75585.1"/>
    <property type="molecule type" value="Genomic_DNA"/>
</dbReference>
<gene>
    <name evidence="5" type="ORF">CWC19_06115</name>
    <name evidence="6" type="ORF">CWC20_07785</name>
</gene>
<dbReference type="AlphaFoldDB" id="A0A5S3VBI7"/>
<dbReference type="InterPro" id="IPR018060">
    <property type="entry name" value="HTH_AraC"/>
</dbReference>